<sequence length="276" mass="32889">MAWFKRRRMFRRQFRRRRRMFHRRRNLRLLRNRRRRRNDYRKQTVLSDITYTLDVTHEQDSKSSTNNAEMWGANCSLSALQTPEFKTLCKDWKFCKINSISYACTVGAIGYNVYEPADAKAKVQAQRIDLEVNDIVKNQPFYLIWDADTRLAESGNVNPNQLMSETSKKHCIINGRKSAFFHLRPPSILRRYYDSKVVYNNRNKNTWGEYFDNLSTISNYRMCNTLRGTCGSYFRSLPIFVKVDDTPVIYKCAMKLILRIKCYVNCTFKGRAYEYN</sequence>
<organism evidence="1">
    <name type="scientific">Spinybacked orbweaver circular virus 1</name>
    <dbReference type="NCBI Taxonomy" id="2293305"/>
    <lineage>
        <taxon>Viruses</taxon>
        <taxon>Circularisvirus</taxon>
    </lineage>
</organism>
<evidence type="ECO:0000313" key="1">
    <source>
        <dbReference type="EMBL" id="AXL65900.1"/>
    </source>
</evidence>
<accession>A0A346BPA3</accession>
<proteinExistence type="predicted"/>
<dbReference type="EMBL" id="MH545519">
    <property type="protein sequence ID" value="AXL65900.1"/>
    <property type="molecule type" value="Genomic_DNA"/>
</dbReference>
<name>A0A346BPA3_9VIRU</name>
<protein>
    <submittedName>
        <fullName evidence="1">Putative capsid protein</fullName>
    </submittedName>
</protein>
<reference evidence="1" key="1">
    <citation type="journal article" date="2018" name="PeerJ">
        <title>Virus discovery in all three major lineages of terrestrial arthropods highlights the diversity of single-stranded DNA viruses associated with invertebrates.</title>
        <authorList>
            <person name="Rosario K."/>
            <person name="Mettel K.A."/>
            <person name="Benner B.E."/>
            <person name="Johnson R."/>
            <person name="Scott C."/>
            <person name="Yusseff-Vanegas S.Z."/>
            <person name="Baker C.C."/>
            <person name="Cassill D.L."/>
            <person name="Storer C."/>
            <person name="Varsani A."/>
            <person name="Breitbart M."/>
        </authorList>
    </citation>
    <scope>NUCLEOTIDE SEQUENCE [LARGE SCALE GENOMIC DNA]</scope>
    <source>
        <strain evidence="1">FL_I1594-I104_E11</strain>
    </source>
</reference>
<dbReference type="Proteomes" id="UP000272132">
    <property type="component" value="Segment"/>
</dbReference>